<dbReference type="Proteomes" id="UP000182350">
    <property type="component" value="Unassembled WGS sequence"/>
</dbReference>
<dbReference type="Pfam" id="PF19672">
    <property type="entry name" value="DUF6175"/>
    <property type="match status" value="1"/>
</dbReference>
<dbReference type="PROSITE" id="PS51257">
    <property type="entry name" value="PROKAR_LIPOPROTEIN"/>
    <property type="match status" value="1"/>
</dbReference>
<organism evidence="1 2">
    <name type="scientific">Marinospirillum alkaliphilum DSM 21637</name>
    <dbReference type="NCBI Taxonomy" id="1122209"/>
    <lineage>
        <taxon>Bacteria</taxon>
        <taxon>Pseudomonadati</taxon>
        <taxon>Pseudomonadota</taxon>
        <taxon>Gammaproteobacteria</taxon>
        <taxon>Oceanospirillales</taxon>
        <taxon>Oceanospirillaceae</taxon>
        <taxon>Marinospirillum</taxon>
    </lineage>
</organism>
<gene>
    <name evidence="1" type="ORF">SAMN02745752_01862</name>
</gene>
<dbReference type="EMBL" id="FPJW01000006">
    <property type="protein sequence ID" value="SFX49577.1"/>
    <property type="molecule type" value="Genomic_DNA"/>
</dbReference>
<reference evidence="1 2" key="1">
    <citation type="submission" date="2016-11" db="EMBL/GenBank/DDBJ databases">
        <authorList>
            <person name="Jaros S."/>
            <person name="Januszkiewicz K."/>
            <person name="Wedrychowicz H."/>
        </authorList>
    </citation>
    <scope>NUCLEOTIDE SEQUENCE [LARGE SCALE GENOMIC DNA]</scope>
    <source>
        <strain evidence="1 2">DSM 21637</strain>
    </source>
</reference>
<proteinExistence type="predicted"/>
<sequence>MTRTTACRLRFHLLLMCLLATLLLLIGCSSSSSKKAPAAPAAGDPPISRQAVLIESYSASEVLVRATGLGHSMSEARQDARKAALWFVLMGGNTPLLNDQTQRQAFARHEQHFYSRVMDYITHEGEILSRRTDGKQDRIERAFRINLDTLRNDLIARNIISSTSSLAAQVSNPQISVITADRSTHSIQAATVFSEYLQRRGFRVVVTDASERINQVVQQATALSGTLDPTYLLALQTGSDIYIAITAETASRTLAGNTLSQATVTATAYYTATGNQLGAATGYSTERVVSGSGAILGEAANDSADKLLNQLTASWQRESAQGRSYKVVASAEPGVGDISRPIHQLFSQVCSQARRNAAGSSSFDYILTCESRDVMDLLFKLEDHWRGPGRIFRVMDSGAFLVIRIGFTDSDDIIIE</sequence>
<dbReference type="RefSeq" id="WP_072326179.1">
    <property type="nucleotide sequence ID" value="NZ_FPJW01000006.1"/>
</dbReference>
<dbReference type="STRING" id="1122209.SAMN02745752_01862"/>
<dbReference type="AlphaFoldDB" id="A0A1K1XIR1"/>
<protein>
    <submittedName>
        <fullName evidence="1">Uncharacterized protein</fullName>
    </submittedName>
</protein>
<evidence type="ECO:0000313" key="2">
    <source>
        <dbReference type="Proteomes" id="UP000182350"/>
    </source>
</evidence>
<name>A0A1K1XIR1_9GAMM</name>
<accession>A0A1K1XIR1</accession>
<dbReference type="InterPro" id="IPR046173">
    <property type="entry name" value="DUF6175"/>
</dbReference>
<dbReference type="OrthoDB" id="6114825at2"/>
<keyword evidence="2" id="KW-1185">Reference proteome</keyword>
<evidence type="ECO:0000313" key="1">
    <source>
        <dbReference type="EMBL" id="SFX49577.1"/>
    </source>
</evidence>